<evidence type="ECO:0000256" key="2">
    <source>
        <dbReference type="ARBA" id="ARBA00009347"/>
    </source>
</evidence>
<dbReference type="Gene3D" id="1.10.540.10">
    <property type="entry name" value="Acyl-CoA dehydrogenase/oxidase, N-terminal domain"/>
    <property type="match status" value="1"/>
</dbReference>
<dbReference type="PIRSF" id="PIRSF016578">
    <property type="entry name" value="HsaA"/>
    <property type="match status" value="1"/>
</dbReference>
<dbReference type="FunFam" id="2.40.110.10:FF:000002">
    <property type="entry name" value="Acyl-CoA dehydrogenase fadE12"/>
    <property type="match status" value="1"/>
</dbReference>
<accession>A0A4S3TRP3</accession>
<dbReference type="Gene3D" id="2.40.110.10">
    <property type="entry name" value="Butyryl-CoA Dehydrogenase, subunit A, domain 2"/>
    <property type="match status" value="1"/>
</dbReference>
<dbReference type="SUPFAM" id="SSF47203">
    <property type="entry name" value="Acyl-CoA dehydrogenase C-terminal domain-like"/>
    <property type="match status" value="1"/>
</dbReference>
<keyword evidence="3 6" id="KW-0285">Flavoprotein</keyword>
<feature type="domain" description="Acyl-CoA dehydrogenase/oxidase C-terminal" evidence="7">
    <location>
        <begin position="227"/>
        <end position="375"/>
    </location>
</feature>
<evidence type="ECO:0000256" key="3">
    <source>
        <dbReference type="ARBA" id="ARBA00022630"/>
    </source>
</evidence>
<dbReference type="InterPro" id="IPR046373">
    <property type="entry name" value="Acyl-CoA_Oxase/DH_mid-dom_sf"/>
</dbReference>
<dbReference type="Pfam" id="PF00441">
    <property type="entry name" value="Acyl-CoA_dh_1"/>
    <property type="match status" value="1"/>
</dbReference>
<comment type="similarity">
    <text evidence="2 6">Belongs to the acyl-CoA dehydrogenase family.</text>
</comment>
<dbReference type="RefSeq" id="WP_141463590.1">
    <property type="nucleotide sequence ID" value="NZ_RBZW01000013.1"/>
</dbReference>
<protein>
    <submittedName>
        <fullName evidence="10">Acyl-CoA dehydrogenase</fullName>
    </submittedName>
</protein>
<dbReference type="InterPro" id="IPR009075">
    <property type="entry name" value="AcylCo_DH/oxidase_C"/>
</dbReference>
<proteinExistence type="inferred from homology"/>
<dbReference type="Gene3D" id="1.20.140.10">
    <property type="entry name" value="Butyryl-CoA Dehydrogenase, subunit A, domain 3"/>
    <property type="match status" value="1"/>
</dbReference>
<evidence type="ECO:0000259" key="9">
    <source>
        <dbReference type="Pfam" id="PF02771"/>
    </source>
</evidence>
<dbReference type="InterPro" id="IPR006091">
    <property type="entry name" value="Acyl-CoA_Oxase/DH_mid-dom"/>
</dbReference>
<gene>
    <name evidence="10" type="ORF">D8Y22_04845</name>
</gene>
<dbReference type="EMBL" id="RBZW01000013">
    <property type="protein sequence ID" value="THE66005.1"/>
    <property type="molecule type" value="Genomic_DNA"/>
</dbReference>
<dbReference type="InterPro" id="IPR013786">
    <property type="entry name" value="AcylCoA_DH/ox_N"/>
</dbReference>
<evidence type="ECO:0000313" key="11">
    <source>
        <dbReference type="Proteomes" id="UP000318864"/>
    </source>
</evidence>
<feature type="domain" description="Acyl-CoA oxidase/dehydrogenase middle" evidence="8">
    <location>
        <begin position="121"/>
        <end position="215"/>
    </location>
</feature>
<dbReference type="PANTHER" id="PTHR43884">
    <property type="entry name" value="ACYL-COA DEHYDROGENASE"/>
    <property type="match status" value="1"/>
</dbReference>
<evidence type="ECO:0000259" key="7">
    <source>
        <dbReference type="Pfam" id="PF00441"/>
    </source>
</evidence>
<evidence type="ECO:0000256" key="5">
    <source>
        <dbReference type="ARBA" id="ARBA00023002"/>
    </source>
</evidence>
<evidence type="ECO:0000256" key="6">
    <source>
        <dbReference type="RuleBase" id="RU362125"/>
    </source>
</evidence>
<keyword evidence="5 6" id="KW-0560">Oxidoreductase</keyword>
<dbReference type="SUPFAM" id="SSF56645">
    <property type="entry name" value="Acyl-CoA dehydrogenase NM domain-like"/>
    <property type="match status" value="1"/>
</dbReference>
<dbReference type="AlphaFoldDB" id="A0A4S3TRP3"/>
<feature type="domain" description="Acyl-CoA dehydrogenase/oxidase N-terminal" evidence="9">
    <location>
        <begin position="7"/>
        <end position="117"/>
    </location>
</feature>
<dbReference type="OrthoDB" id="275197at2157"/>
<organism evidence="10 11">
    <name type="scientific">Salinadaptatus halalkaliphilus</name>
    <dbReference type="NCBI Taxonomy" id="2419781"/>
    <lineage>
        <taxon>Archaea</taxon>
        <taxon>Methanobacteriati</taxon>
        <taxon>Methanobacteriota</taxon>
        <taxon>Stenosarchaea group</taxon>
        <taxon>Halobacteria</taxon>
        <taxon>Halobacteriales</taxon>
        <taxon>Natrialbaceae</taxon>
        <taxon>Salinadaptatus</taxon>
    </lineage>
</organism>
<dbReference type="GO" id="GO:0050660">
    <property type="term" value="F:flavin adenine dinucleotide binding"/>
    <property type="evidence" value="ECO:0007669"/>
    <property type="project" value="InterPro"/>
</dbReference>
<dbReference type="Pfam" id="PF02770">
    <property type="entry name" value="Acyl-CoA_dh_M"/>
    <property type="match status" value="1"/>
</dbReference>
<evidence type="ECO:0000256" key="1">
    <source>
        <dbReference type="ARBA" id="ARBA00001974"/>
    </source>
</evidence>
<sequence length="376" mass="40503">MVDFTLSEQQRAVRETAREFAETEIAPVAREAEETGTWPRDVWERAVEAGLVGVEIPEAYGGPGMGVLESALVSEEFARVDAGVSAALGTAFGTRMIDEYGTEAQKEWILHGVATGELITAMANTEPAHGSDAASIETSARKEGDEYVIDGTKTFVTHGTIADVILTLCRTGGEGAGGISAILVETDRDGVIVDAEIEKMGWNASETAQLRFDGVRVPEENLVGEENRGFYQLMAFFEAERVGIAASSLGIAQGCLEHALEYAADRSQFGQQIAAFQAIQHKLAEMAVKVENARRLTLDAGARLDDGKKPTKLASMAKLYASEIAEEVASDAIQIHGGNGYTRDYPVERQYRHAKIYQIGEGTSEIQKNVIAGELL</sequence>
<reference evidence="10 11" key="1">
    <citation type="submission" date="2018-10" db="EMBL/GenBank/DDBJ databases">
        <title>Natronolimnobius sp. XQ-INN 246 isolated from Inner Mongolia Autonomous Region of China.</title>
        <authorList>
            <person name="Xue Q."/>
        </authorList>
    </citation>
    <scope>NUCLEOTIDE SEQUENCE [LARGE SCALE GENOMIC DNA]</scope>
    <source>
        <strain evidence="10 11">XQ-INN 246</strain>
    </source>
</reference>
<dbReference type="Pfam" id="PF02771">
    <property type="entry name" value="Acyl-CoA_dh_N"/>
    <property type="match status" value="1"/>
</dbReference>
<dbReference type="InterPro" id="IPR037069">
    <property type="entry name" value="AcylCoA_DH/ox_N_sf"/>
</dbReference>
<keyword evidence="11" id="KW-1185">Reference proteome</keyword>
<dbReference type="InterPro" id="IPR036250">
    <property type="entry name" value="AcylCo_DH-like_C"/>
</dbReference>
<name>A0A4S3TRP3_9EURY</name>
<evidence type="ECO:0000259" key="8">
    <source>
        <dbReference type="Pfam" id="PF02770"/>
    </source>
</evidence>
<keyword evidence="4 6" id="KW-0274">FAD</keyword>
<dbReference type="FunFam" id="1.10.540.10:FF:000026">
    <property type="entry name" value="Acyl-CoA dehydrogenase medium chain"/>
    <property type="match status" value="1"/>
</dbReference>
<dbReference type="FunFam" id="1.20.140.10:FF:000004">
    <property type="entry name" value="Acyl-CoA dehydrogenase FadE25"/>
    <property type="match status" value="1"/>
</dbReference>
<dbReference type="GO" id="GO:0003995">
    <property type="term" value="F:acyl-CoA dehydrogenase activity"/>
    <property type="evidence" value="ECO:0007669"/>
    <property type="project" value="TreeGrafter"/>
</dbReference>
<dbReference type="Proteomes" id="UP000318864">
    <property type="component" value="Unassembled WGS sequence"/>
</dbReference>
<evidence type="ECO:0000313" key="10">
    <source>
        <dbReference type="EMBL" id="THE66005.1"/>
    </source>
</evidence>
<evidence type="ECO:0000256" key="4">
    <source>
        <dbReference type="ARBA" id="ARBA00022827"/>
    </source>
</evidence>
<dbReference type="PANTHER" id="PTHR43884:SF12">
    <property type="entry name" value="ISOVALERYL-COA DEHYDROGENASE, MITOCHONDRIAL-RELATED"/>
    <property type="match status" value="1"/>
</dbReference>
<comment type="caution">
    <text evidence="10">The sequence shown here is derived from an EMBL/GenBank/DDBJ whole genome shotgun (WGS) entry which is preliminary data.</text>
</comment>
<dbReference type="InterPro" id="IPR009100">
    <property type="entry name" value="AcylCoA_DH/oxidase_NM_dom_sf"/>
</dbReference>
<comment type="cofactor">
    <cofactor evidence="1 6">
        <name>FAD</name>
        <dbReference type="ChEBI" id="CHEBI:57692"/>
    </cofactor>
</comment>